<evidence type="ECO:0000256" key="4">
    <source>
        <dbReference type="ARBA" id="ARBA00022605"/>
    </source>
</evidence>
<comment type="subcellular location">
    <subcellularLocation>
        <location evidence="8">Cytoplasm</location>
    </subcellularLocation>
</comment>
<feature type="binding site" evidence="8">
    <location>
        <position position="21"/>
    </location>
    <ligand>
        <name>3-phosphoshikimate</name>
        <dbReference type="ChEBI" id="CHEBI:145989"/>
    </ligand>
</feature>
<feature type="binding site" evidence="8">
    <location>
        <position position="22"/>
    </location>
    <ligand>
        <name>3-phosphoshikimate</name>
        <dbReference type="ChEBI" id="CHEBI:145989"/>
    </ligand>
</feature>
<dbReference type="UniPathway" id="UPA00053">
    <property type="reaction ID" value="UER00089"/>
</dbReference>
<evidence type="ECO:0000256" key="5">
    <source>
        <dbReference type="ARBA" id="ARBA00022679"/>
    </source>
</evidence>
<evidence type="ECO:0000256" key="1">
    <source>
        <dbReference type="ARBA" id="ARBA00004811"/>
    </source>
</evidence>
<dbReference type="Gene3D" id="3.65.10.10">
    <property type="entry name" value="Enolpyruvate transferase domain"/>
    <property type="match status" value="2"/>
</dbReference>
<dbReference type="PIRSF" id="PIRSF000505">
    <property type="entry name" value="EPSPS"/>
    <property type="match status" value="1"/>
</dbReference>
<comment type="pathway">
    <text evidence="1 8">Metabolic intermediate biosynthesis; chorismate biosynthesis; chorismate from D-erythrose 4-phosphate and phosphoenolpyruvate: step 6/7.</text>
</comment>
<keyword evidence="4 8" id="KW-0028">Amino-acid biosynthesis</keyword>
<evidence type="ECO:0000256" key="7">
    <source>
        <dbReference type="ARBA" id="ARBA00044633"/>
    </source>
</evidence>
<dbReference type="Proteomes" id="UP000199427">
    <property type="component" value="Unassembled WGS sequence"/>
</dbReference>
<comment type="catalytic activity">
    <reaction evidence="7">
        <text>3-phosphoshikimate + phosphoenolpyruvate = 5-O-(1-carboxyvinyl)-3-phosphoshikimate + phosphate</text>
        <dbReference type="Rhea" id="RHEA:21256"/>
        <dbReference type="ChEBI" id="CHEBI:43474"/>
        <dbReference type="ChEBI" id="CHEBI:57701"/>
        <dbReference type="ChEBI" id="CHEBI:58702"/>
        <dbReference type="ChEBI" id="CHEBI:145989"/>
        <dbReference type="EC" id="2.5.1.19"/>
    </reaction>
    <physiologicalReaction direction="left-to-right" evidence="7">
        <dbReference type="Rhea" id="RHEA:21257"/>
    </physiologicalReaction>
</comment>
<protein>
    <recommendedName>
        <fullName evidence="8">3-phosphoshikimate 1-carboxyvinyltransferase</fullName>
        <ecNumber evidence="8">2.5.1.19</ecNumber>
    </recommendedName>
    <alternativeName>
        <fullName evidence="8">5-enolpyruvylshikimate-3-phosphate synthase</fullName>
        <shortName evidence="8">EPSP synthase</shortName>
        <shortName evidence="8">EPSPS</shortName>
    </alternativeName>
</protein>
<sequence length="426" mass="46126">MKTLYNEGKRLVGTIEVPGDKSISHRSIMLGSLAKGETIVHNFLESEDSLRTINAFEKLGVKIQKNGTNVKVNGHGINGLKQPDAPLNMGNSGTTVRLICGILSALPMKTNLIGDDSLSKRPMGRVIEPLHKMGANIVSQQNTLPMIIHGGGLQPIQYTLPVDSAQVKSAVLLAGLLTNGKTTVIEPNITRDHTERMLPLFGGTVYRDDQSITINGQQTLHGATVHVPGDISSAAFWIAGAVIVPNSDLIIENVGLNPTRTGLIQVLKRMGAMINSTIRRYEGDEPVGDLQIRYSPNLKATELKADEVATLVDEVPLLALIATQVNGSMEINHIEELKYKESNRIKSTVETLKKLGAQIEETPQGMVINGGNELFGSEIDTYGDHRIAMMASIASLITSSPVRLNNPDCISISYPGFFDELNQILK</sequence>
<keyword evidence="6 8" id="KW-0057">Aromatic amino acid biosynthesis</keyword>
<evidence type="ECO:0000259" key="9">
    <source>
        <dbReference type="Pfam" id="PF00275"/>
    </source>
</evidence>
<accession>A0A1H8ZUI8</accession>
<feature type="binding site" evidence="8">
    <location>
        <position position="121"/>
    </location>
    <ligand>
        <name>phosphoenolpyruvate</name>
        <dbReference type="ChEBI" id="CHEBI:58702"/>
    </ligand>
</feature>
<comment type="subunit">
    <text evidence="8">Monomer.</text>
</comment>
<dbReference type="PANTHER" id="PTHR21090">
    <property type="entry name" value="AROM/DEHYDROQUINATE SYNTHASE"/>
    <property type="match status" value="1"/>
</dbReference>
<dbReference type="SUPFAM" id="SSF55205">
    <property type="entry name" value="EPT/RTPC-like"/>
    <property type="match status" value="1"/>
</dbReference>
<feature type="binding site" evidence="8">
    <location>
        <position position="313"/>
    </location>
    <ligand>
        <name>3-phosphoshikimate</name>
        <dbReference type="ChEBI" id="CHEBI:145989"/>
    </ligand>
</feature>
<dbReference type="InterPro" id="IPR013792">
    <property type="entry name" value="RNA3'P_cycl/enolpyr_Trfase_a/b"/>
</dbReference>
<evidence type="ECO:0000313" key="10">
    <source>
        <dbReference type="EMBL" id="SEP67933.1"/>
    </source>
</evidence>
<feature type="binding site" evidence="8">
    <location>
        <position position="164"/>
    </location>
    <ligand>
        <name>3-phosphoshikimate</name>
        <dbReference type="ChEBI" id="CHEBI:145989"/>
    </ligand>
</feature>
<dbReference type="EC" id="2.5.1.19" evidence="8"/>
<comment type="function">
    <text evidence="8">Catalyzes the transfer of the enolpyruvyl moiety of phosphoenolpyruvate (PEP) to the 5-hydroxyl of shikimate-3-phosphate (S3P) to produce enolpyruvyl shikimate-3-phosphate and inorganic phosphate.</text>
</comment>
<keyword evidence="5 8" id="KW-0808">Transferase</keyword>
<organism evidence="10 11">
    <name type="scientific">Piscibacillus halophilus</name>
    <dbReference type="NCBI Taxonomy" id="571933"/>
    <lineage>
        <taxon>Bacteria</taxon>
        <taxon>Bacillati</taxon>
        <taxon>Bacillota</taxon>
        <taxon>Bacilli</taxon>
        <taxon>Bacillales</taxon>
        <taxon>Bacillaceae</taxon>
        <taxon>Piscibacillus</taxon>
    </lineage>
</organism>
<dbReference type="GO" id="GO:0009073">
    <property type="term" value="P:aromatic amino acid family biosynthetic process"/>
    <property type="evidence" value="ECO:0007669"/>
    <property type="project" value="UniProtKB-KW"/>
</dbReference>
<name>A0A1H8ZUI8_9BACI</name>
<dbReference type="InterPro" id="IPR006264">
    <property type="entry name" value="EPSP_synthase"/>
</dbReference>
<dbReference type="InterPro" id="IPR036968">
    <property type="entry name" value="Enolpyruvate_Tfrase_sf"/>
</dbReference>
<feature type="binding site" evidence="8">
    <location>
        <position position="340"/>
    </location>
    <ligand>
        <name>3-phosphoshikimate</name>
        <dbReference type="ChEBI" id="CHEBI:145989"/>
    </ligand>
</feature>
<dbReference type="EMBL" id="FOES01000002">
    <property type="protein sequence ID" value="SEP67933.1"/>
    <property type="molecule type" value="Genomic_DNA"/>
</dbReference>
<feature type="binding site" evidence="8">
    <location>
        <position position="26"/>
    </location>
    <ligand>
        <name>3-phosphoshikimate</name>
        <dbReference type="ChEBI" id="CHEBI:145989"/>
    </ligand>
</feature>
<feature type="domain" description="Enolpyruvate transferase" evidence="9">
    <location>
        <begin position="7"/>
        <end position="421"/>
    </location>
</feature>
<dbReference type="GO" id="GO:0009423">
    <property type="term" value="P:chorismate biosynthetic process"/>
    <property type="evidence" value="ECO:0007669"/>
    <property type="project" value="UniProtKB-UniRule"/>
</dbReference>
<evidence type="ECO:0000256" key="2">
    <source>
        <dbReference type="ARBA" id="ARBA00009948"/>
    </source>
</evidence>
<feature type="binding site" evidence="8">
    <location>
        <position position="344"/>
    </location>
    <ligand>
        <name>phosphoenolpyruvate</name>
        <dbReference type="ChEBI" id="CHEBI:58702"/>
    </ligand>
</feature>
<proteinExistence type="inferred from homology"/>
<reference evidence="10 11" key="1">
    <citation type="submission" date="2016-10" db="EMBL/GenBank/DDBJ databases">
        <authorList>
            <person name="de Groot N.N."/>
        </authorList>
    </citation>
    <scope>NUCLEOTIDE SEQUENCE [LARGE SCALE GENOMIC DNA]</scope>
    <source>
        <strain evidence="10 11">DSM 21633</strain>
    </source>
</reference>
<comment type="caution">
    <text evidence="8">Lacks conserved residue(s) required for the propagation of feature annotation.</text>
</comment>
<dbReference type="RefSeq" id="WP_256205220.1">
    <property type="nucleotide sequence ID" value="NZ_FOES01000002.1"/>
</dbReference>
<evidence type="ECO:0000313" key="11">
    <source>
        <dbReference type="Proteomes" id="UP000199427"/>
    </source>
</evidence>
<feature type="binding site" evidence="8">
    <location>
        <position position="93"/>
    </location>
    <ligand>
        <name>phosphoenolpyruvate</name>
        <dbReference type="ChEBI" id="CHEBI:58702"/>
    </ligand>
</feature>
<dbReference type="AlphaFoldDB" id="A0A1H8ZUI8"/>
<dbReference type="Pfam" id="PF00275">
    <property type="entry name" value="EPSP_synthase"/>
    <property type="match status" value="1"/>
</dbReference>
<dbReference type="PANTHER" id="PTHR21090:SF5">
    <property type="entry name" value="PENTAFUNCTIONAL AROM POLYPEPTIDE"/>
    <property type="match status" value="1"/>
</dbReference>
<keyword evidence="11" id="KW-1185">Reference proteome</keyword>
<dbReference type="FunFam" id="3.65.10.10:FF:000005">
    <property type="entry name" value="3-phosphoshikimate 1-carboxyvinyltransferase"/>
    <property type="match status" value="1"/>
</dbReference>
<dbReference type="CDD" id="cd01556">
    <property type="entry name" value="EPSP_synthase"/>
    <property type="match status" value="1"/>
</dbReference>
<dbReference type="GO" id="GO:0005737">
    <property type="term" value="C:cytoplasm"/>
    <property type="evidence" value="ECO:0007669"/>
    <property type="project" value="UniProtKB-SubCell"/>
</dbReference>
<feature type="active site" description="Proton acceptor" evidence="8">
    <location>
        <position position="313"/>
    </location>
</feature>
<evidence type="ECO:0000256" key="8">
    <source>
        <dbReference type="HAMAP-Rule" id="MF_00210"/>
    </source>
</evidence>
<dbReference type="InterPro" id="IPR001986">
    <property type="entry name" value="Enolpyruvate_Tfrase_dom"/>
</dbReference>
<dbReference type="PROSITE" id="PS00104">
    <property type="entry name" value="EPSP_SYNTHASE_1"/>
    <property type="match status" value="1"/>
</dbReference>
<dbReference type="InterPro" id="IPR023193">
    <property type="entry name" value="EPSP_synthase_CS"/>
</dbReference>
<keyword evidence="3 8" id="KW-0963">Cytoplasm</keyword>
<dbReference type="GO" id="GO:0008652">
    <property type="term" value="P:amino acid biosynthetic process"/>
    <property type="evidence" value="ECO:0007669"/>
    <property type="project" value="UniProtKB-KW"/>
</dbReference>
<dbReference type="NCBIfam" id="TIGR01356">
    <property type="entry name" value="aroA"/>
    <property type="match status" value="1"/>
</dbReference>
<feature type="binding site" evidence="8">
    <location>
        <position position="166"/>
    </location>
    <ligand>
        <name>3-phosphoshikimate</name>
        <dbReference type="ChEBI" id="CHEBI:145989"/>
    </ligand>
</feature>
<dbReference type="PROSITE" id="PS00885">
    <property type="entry name" value="EPSP_SYNTHASE_2"/>
    <property type="match status" value="1"/>
</dbReference>
<gene>
    <name evidence="8" type="primary">aroA</name>
    <name evidence="10" type="ORF">SAMN05216362_10273</name>
</gene>
<dbReference type="STRING" id="571933.SAMN05216362_10273"/>
<feature type="binding site" evidence="8">
    <location>
        <position position="386"/>
    </location>
    <ligand>
        <name>phosphoenolpyruvate</name>
        <dbReference type="ChEBI" id="CHEBI:58702"/>
    </ligand>
</feature>
<feature type="binding site" evidence="8">
    <location>
        <position position="21"/>
    </location>
    <ligand>
        <name>phosphoenolpyruvate</name>
        <dbReference type="ChEBI" id="CHEBI:58702"/>
    </ligand>
</feature>
<dbReference type="HAMAP" id="MF_00210">
    <property type="entry name" value="EPSP_synth"/>
    <property type="match status" value="1"/>
</dbReference>
<feature type="binding site" evidence="8">
    <location>
        <position position="166"/>
    </location>
    <ligand>
        <name>phosphoenolpyruvate</name>
        <dbReference type="ChEBI" id="CHEBI:58702"/>
    </ligand>
</feature>
<evidence type="ECO:0000256" key="6">
    <source>
        <dbReference type="ARBA" id="ARBA00023141"/>
    </source>
</evidence>
<evidence type="ECO:0000256" key="3">
    <source>
        <dbReference type="ARBA" id="ARBA00022490"/>
    </source>
</evidence>
<dbReference type="GO" id="GO:0003866">
    <property type="term" value="F:3-phosphoshikimate 1-carboxyvinyltransferase activity"/>
    <property type="evidence" value="ECO:0007669"/>
    <property type="project" value="UniProtKB-UniRule"/>
</dbReference>
<comment type="similarity">
    <text evidence="2 8">Belongs to the EPSP synthase family.</text>
</comment>